<protein>
    <recommendedName>
        <fullName evidence="5">WD_REPEATS_REGION domain-containing protein</fullName>
    </recommendedName>
</protein>
<dbReference type="Gene3D" id="2.130.10.10">
    <property type="entry name" value="YVTN repeat-like/Quinoprotein amine dehydrogenase"/>
    <property type="match status" value="2"/>
</dbReference>
<name>A0A564Y7N9_HYMDI</name>
<dbReference type="GO" id="GO:1990841">
    <property type="term" value="F:promoter-specific chromatin binding"/>
    <property type="evidence" value="ECO:0007669"/>
    <property type="project" value="TreeGrafter"/>
</dbReference>
<dbReference type="InterPro" id="IPR015943">
    <property type="entry name" value="WD40/YVTN_repeat-like_dom_sf"/>
</dbReference>
<dbReference type="SUPFAM" id="SSF50978">
    <property type="entry name" value="WD40 repeat-like"/>
    <property type="match status" value="1"/>
</dbReference>
<dbReference type="PANTHER" id="PTHR22838">
    <property type="entry name" value="WD REPEAT PROTEIN 26-RELATED"/>
    <property type="match status" value="1"/>
</dbReference>
<dbReference type="PANTHER" id="PTHR22838:SF4">
    <property type="entry name" value="WD REPEAT-CONTAINING PROTEIN 13"/>
    <property type="match status" value="1"/>
</dbReference>
<keyword evidence="4" id="KW-1185">Reference proteome</keyword>
<evidence type="ECO:0008006" key="5">
    <source>
        <dbReference type="Google" id="ProtNLM"/>
    </source>
</evidence>
<evidence type="ECO:0000313" key="4">
    <source>
        <dbReference type="Proteomes" id="UP000321570"/>
    </source>
</evidence>
<evidence type="ECO:0000256" key="1">
    <source>
        <dbReference type="ARBA" id="ARBA00022574"/>
    </source>
</evidence>
<keyword evidence="2" id="KW-0677">Repeat</keyword>
<dbReference type="Pfam" id="PF00400">
    <property type="entry name" value="WD40"/>
    <property type="match status" value="2"/>
</dbReference>
<keyword evidence="1" id="KW-0853">WD repeat</keyword>
<dbReference type="AlphaFoldDB" id="A0A564Y7N9"/>
<dbReference type="GO" id="GO:0005634">
    <property type="term" value="C:nucleus"/>
    <property type="evidence" value="ECO:0007669"/>
    <property type="project" value="TreeGrafter"/>
</dbReference>
<dbReference type="SMART" id="SM00320">
    <property type="entry name" value="WD40"/>
    <property type="match status" value="4"/>
</dbReference>
<dbReference type="Proteomes" id="UP000321570">
    <property type="component" value="Unassembled WGS sequence"/>
</dbReference>
<reference evidence="3 4" key="1">
    <citation type="submission" date="2019-07" db="EMBL/GenBank/DDBJ databases">
        <authorList>
            <person name="Jastrzebski P J."/>
            <person name="Paukszto L."/>
            <person name="Jastrzebski P J."/>
        </authorList>
    </citation>
    <scope>NUCLEOTIDE SEQUENCE [LARGE SCALE GENOMIC DNA]</scope>
    <source>
        <strain evidence="3 4">WMS-il1</strain>
    </source>
</reference>
<dbReference type="EMBL" id="CABIJS010000111">
    <property type="protein sequence ID" value="VUZ43270.1"/>
    <property type="molecule type" value="Genomic_DNA"/>
</dbReference>
<dbReference type="InterPro" id="IPR036322">
    <property type="entry name" value="WD40_repeat_dom_sf"/>
</dbReference>
<sequence>MTDIQVQLDNIASVNADVWQRVIALDASYLRKRSSTSSYLNPGRWNTYLRRRYQLSQNSSPQRPVDRSEYLIIRENLLNQKYGPVSPPESNAGTITPTTETTPYNILLLDRQQRHSLSQFSTSSSASQLPITDISLRKSENTAPVSTGYAFAGIETIFDHHKDSITRIRFAHNDSHLLAIASADGTASICHIAKSDLSTTTPVSHRIDYLQVPQPLLTTSTTKNLNRCHPPAAIMDVAWSVANDFVATVSLDSSLCLWDVNRRGTLARHLRDVATPGGGLMVCEFHPVNNNYLILGDTMGLVQVLNLSTGRVAKNGQDKLHTPPRMRIKLPPCHNRTDLSHYLGRGCITALAIDPQTCRLWVGSDLGVIQAYSCNEATGSLMRLSQLTVFTPIPQTFLPSVTSLDFCAWLSHEDSSSYLLVNSAGVGLLLYRVDPANGALELQHQFDLQHSPLCNPPASNYGLHLLHSCFAPLISFRASGTACAISASEDKASVYVFEVPTAASEKHQEAAGRVRRRRSHSGSVVTRLQGHDCEVGKTVVDVCLSWDESVLASADEAGVVILWKRQAEE</sequence>
<evidence type="ECO:0000256" key="2">
    <source>
        <dbReference type="ARBA" id="ARBA00022737"/>
    </source>
</evidence>
<dbReference type="InterPro" id="IPR001680">
    <property type="entry name" value="WD40_rpt"/>
</dbReference>
<evidence type="ECO:0000313" key="3">
    <source>
        <dbReference type="EMBL" id="VUZ43270.1"/>
    </source>
</evidence>
<accession>A0A564Y7N9</accession>
<gene>
    <name evidence="3" type="ORF">WMSIL1_LOCUS3601</name>
</gene>
<dbReference type="InterPro" id="IPR051350">
    <property type="entry name" value="WD_repeat-ST_regulator"/>
</dbReference>
<proteinExistence type="predicted"/>
<organism evidence="3 4">
    <name type="scientific">Hymenolepis diminuta</name>
    <name type="common">Rat tapeworm</name>
    <dbReference type="NCBI Taxonomy" id="6216"/>
    <lineage>
        <taxon>Eukaryota</taxon>
        <taxon>Metazoa</taxon>
        <taxon>Spiralia</taxon>
        <taxon>Lophotrochozoa</taxon>
        <taxon>Platyhelminthes</taxon>
        <taxon>Cestoda</taxon>
        <taxon>Eucestoda</taxon>
        <taxon>Cyclophyllidea</taxon>
        <taxon>Hymenolepididae</taxon>
        <taxon>Hymenolepis</taxon>
    </lineage>
</organism>